<evidence type="ECO:0000313" key="1">
    <source>
        <dbReference type="Proteomes" id="UP000887576"/>
    </source>
</evidence>
<evidence type="ECO:0000313" key="2">
    <source>
        <dbReference type="WBParaSite" id="JU765_v2.g19787.t1"/>
    </source>
</evidence>
<proteinExistence type="predicted"/>
<organism evidence="1 2">
    <name type="scientific">Panagrolaimus sp. JU765</name>
    <dbReference type="NCBI Taxonomy" id="591449"/>
    <lineage>
        <taxon>Eukaryota</taxon>
        <taxon>Metazoa</taxon>
        <taxon>Ecdysozoa</taxon>
        <taxon>Nematoda</taxon>
        <taxon>Chromadorea</taxon>
        <taxon>Rhabditida</taxon>
        <taxon>Tylenchina</taxon>
        <taxon>Panagrolaimomorpha</taxon>
        <taxon>Panagrolaimoidea</taxon>
        <taxon>Panagrolaimidae</taxon>
        <taxon>Panagrolaimus</taxon>
    </lineage>
</organism>
<protein>
    <submittedName>
        <fullName evidence="2">Protein tyrosine phosphatase</fullName>
    </submittedName>
</protein>
<dbReference type="Proteomes" id="UP000887576">
    <property type="component" value="Unplaced"/>
</dbReference>
<sequence>MDAVSNISSVEPQDAIIDETCFTTNKRYHRIGKTVVLMNEEEKPSVITKASNYFSNRAFQKALDNFDHAEEKLFVKQMMKKIDNIAIDEKTRTSLVDQLISTTGQKMLKEERIGELRLKYGPDLAEWAYEQLQKRPIAKAEVLRRTTIDYKKCKDVDPLNTWHKSNKDDRTGVLRRIDFFAKQMAQMVKFSLLIHPGHLRCHLSTFVDEFNELEDLFDCVGLDEEEVSQKGFDANHLLKARNSKLECVDMSRVILRLPGYLTDANQTPIRRRTPADIFGEMDCLSFAERNNYGTGDFIHANYVIGGPLMNKFVCTQAPMKNTIADFWRMVWQEKPEYIFMLCDVADGTNAEALELEETNRCPIYWPKLLGEQLQFGSLIVRNDNINGIVDPLFNVTELAIFHEDHPENILYVQHWQWDWRDYCDYHWPLRLLRRSRVSKRPTIVHCIDGCGKTGTFVSIEVMLMQLLRGSVNYDYPLLTCASFVRLQRRHAIANHLQYLYIYRVVLHWLEPYITSSYQRFCLGFKFDDYGFVGKYDEMAQNWARKAALR</sequence>
<dbReference type="WBParaSite" id="JU765_v2.g19787.t1">
    <property type="protein sequence ID" value="JU765_v2.g19787.t1"/>
    <property type="gene ID" value="JU765_v2.g19787"/>
</dbReference>
<accession>A0AC34QW05</accession>
<reference evidence="2" key="1">
    <citation type="submission" date="2022-11" db="UniProtKB">
        <authorList>
            <consortium name="WormBaseParasite"/>
        </authorList>
    </citation>
    <scope>IDENTIFICATION</scope>
</reference>
<name>A0AC34QW05_9BILA</name>